<dbReference type="HOGENOM" id="CLU_024537_0_0_1"/>
<reference evidence="6" key="3">
    <citation type="submission" date="2015-06" db="UniProtKB">
        <authorList>
            <consortium name="EnsemblMetazoa"/>
        </authorList>
    </citation>
    <scope>IDENTIFICATION</scope>
</reference>
<dbReference type="CTD" id="20207529"/>
<dbReference type="InParanoid" id="T1FFD0"/>
<dbReference type="SMART" id="SM00343">
    <property type="entry name" value="ZnF_C2HC"/>
    <property type="match status" value="1"/>
</dbReference>
<keyword evidence="1" id="KW-0862">Zinc</keyword>
<evidence type="ECO:0000259" key="4">
    <source>
        <dbReference type="PROSITE" id="PS50158"/>
    </source>
</evidence>
<dbReference type="GeneID" id="20207529"/>
<feature type="compositionally biased region" description="Basic and acidic residues" evidence="3">
    <location>
        <begin position="586"/>
        <end position="597"/>
    </location>
</feature>
<evidence type="ECO:0000256" key="1">
    <source>
        <dbReference type="PROSITE-ProRule" id="PRU00047"/>
    </source>
</evidence>
<dbReference type="Pfam" id="PF00098">
    <property type="entry name" value="zf-CCHC"/>
    <property type="match status" value="1"/>
</dbReference>
<dbReference type="OMA" id="ATTESKF"/>
<keyword evidence="7" id="KW-1185">Reference proteome</keyword>
<dbReference type="EnsemblMetazoa" id="HelroT180025">
    <property type="protein sequence ID" value="HelroP180025"/>
    <property type="gene ID" value="HelroG180025"/>
</dbReference>
<evidence type="ECO:0000313" key="6">
    <source>
        <dbReference type="EnsemblMetazoa" id="HelroP180025"/>
    </source>
</evidence>
<feature type="compositionally biased region" description="Basic and acidic residues" evidence="3">
    <location>
        <begin position="568"/>
        <end position="577"/>
    </location>
</feature>
<feature type="region of interest" description="Disordered" evidence="3">
    <location>
        <begin position="568"/>
        <end position="600"/>
    </location>
</feature>
<evidence type="ECO:0000256" key="3">
    <source>
        <dbReference type="SAM" id="MobiDB-lite"/>
    </source>
</evidence>
<dbReference type="AlphaFoldDB" id="T1FFD0"/>
<accession>T1FFD0</accession>
<feature type="domain" description="CCHC-type" evidence="4">
    <location>
        <begin position="374"/>
        <end position="387"/>
    </location>
</feature>
<protein>
    <recommendedName>
        <fullName evidence="4">CCHC-type domain-containing protein</fullName>
    </recommendedName>
</protein>
<reference evidence="5 7" key="2">
    <citation type="journal article" date="2013" name="Nature">
        <title>Insights into bilaterian evolution from three spiralian genomes.</title>
        <authorList>
            <person name="Simakov O."/>
            <person name="Marletaz F."/>
            <person name="Cho S.J."/>
            <person name="Edsinger-Gonzales E."/>
            <person name="Havlak P."/>
            <person name="Hellsten U."/>
            <person name="Kuo D.H."/>
            <person name="Larsson T."/>
            <person name="Lv J."/>
            <person name="Arendt D."/>
            <person name="Savage R."/>
            <person name="Osoegawa K."/>
            <person name="de Jong P."/>
            <person name="Grimwood J."/>
            <person name="Chapman J.A."/>
            <person name="Shapiro H."/>
            <person name="Aerts A."/>
            <person name="Otillar R.P."/>
            <person name="Terry A.Y."/>
            <person name="Boore J.L."/>
            <person name="Grigoriev I.V."/>
            <person name="Lindberg D.R."/>
            <person name="Seaver E.C."/>
            <person name="Weisblat D.A."/>
            <person name="Putnam N.H."/>
            <person name="Rokhsar D.S."/>
        </authorList>
    </citation>
    <scope>NUCLEOTIDE SEQUENCE</scope>
</reference>
<keyword evidence="1" id="KW-0863">Zinc-finger</keyword>
<dbReference type="EMBL" id="KB097558">
    <property type="protein sequence ID" value="ESN94918.1"/>
    <property type="molecule type" value="Genomic_DNA"/>
</dbReference>
<dbReference type="PANTHER" id="PTHR46888">
    <property type="entry name" value="ZINC KNUCKLE DOMAINCONTAINING PROTEIN-RELATED"/>
    <property type="match status" value="1"/>
</dbReference>
<dbReference type="EMBL" id="AMQM01007070">
    <property type="status" value="NOT_ANNOTATED_CDS"/>
    <property type="molecule type" value="Genomic_DNA"/>
</dbReference>
<evidence type="ECO:0000256" key="2">
    <source>
        <dbReference type="SAM" id="Coils"/>
    </source>
</evidence>
<name>T1FFD0_HELRO</name>
<dbReference type="InterPro" id="IPR001878">
    <property type="entry name" value="Znf_CCHC"/>
</dbReference>
<dbReference type="GO" id="GO:0003676">
    <property type="term" value="F:nucleic acid binding"/>
    <property type="evidence" value="ECO:0007669"/>
    <property type="project" value="InterPro"/>
</dbReference>
<keyword evidence="2" id="KW-0175">Coiled coil</keyword>
<gene>
    <name evidence="6" type="primary">20207529</name>
    <name evidence="5" type="ORF">HELRODRAFT_180025</name>
</gene>
<dbReference type="Gene3D" id="4.10.60.10">
    <property type="entry name" value="Zinc finger, CCHC-type"/>
    <property type="match status" value="1"/>
</dbReference>
<dbReference type="GO" id="GO:0008270">
    <property type="term" value="F:zinc ion binding"/>
    <property type="evidence" value="ECO:0007669"/>
    <property type="project" value="UniProtKB-KW"/>
</dbReference>
<reference evidence="7" key="1">
    <citation type="submission" date="2012-12" db="EMBL/GenBank/DDBJ databases">
        <authorList>
            <person name="Hellsten U."/>
            <person name="Grimwood J."/>
            <person name="Chapman J.A."/>
            <person name="Shapiro H."/>
            <person name="Aerts A."/>
            <person name="Otillar R.P."/>
            <person name="Terry A.Y."/>
            <person name="Boore J.L."/>
            <person name="Simakov O."/>
            <person name="Marletaz F."/>
            <person name="Cho S.-J."/>
            <person name="Edsinger-Gonzales E."/>
            <person name="Havlak P."/>
            <person name="Kuo D.-H."/>
            <person name="Larsson T."/>
            <person name="Lv J."/>
            <person name="Arendt D."/>
            <person name="Savage R."/>
            <person name="Osoegawa K."/>
            <person name="de Jong P."/>
            <person name="Lindberg D.R."/>
            <person name="Seaver E.C."/>
            <person name="Weisblat D.A."/>
            <person name="Putnam N.H."/>
            <person name="Grigoriev I.V."/>
            <person name="Rokhsar D.S."/>
        </authorList>
    </citation>
    <scope>NUCLEOTIDE SEQUENCE</scope>
</reference>
<feature type="compositionally biased region" description="Basic and acidic residues" evidence="3">
    <location>
        <begin position="627"/>
        <end position="679"/>
    </location>
</feature>
<evidence type="ECO:0000313" key="7">
    <source>
        <dbReference type="Proteomes" id="UP000015101"/>
    </source>
</evidence>
<dbReference type="InterPro" id="IPR036875">
    <property type="entry name" value="Znf_CCHC_sf"/>
</dbReference>
<dbReference type="PANTHER" id="PTHR46888:SF1">
    <property type="entry name" value="RIBONUCLEASE H"/>
    <property type="match status" value="1"/>
</dbReference>
<dbReference type="KEGG" id="hro:HELRODRAFT_180025"/>
<feature type="coiled-coil region" evidence="2">
    <location>
        <begin position="98"/>
        <end position="135"/>
    </location>
</feature>
<dbReference type="RefSeq" id="XP_009027039.1">
    <property type="nucleotide sequence ID" value="XM_009028791.1"/>
</dbReference>
<feature type="region of interest" description="Disordered" evidence="3">
    <location>
        <begin position="613"/>
        <end position="685"/>
    </location>
</feature>
<evidence type="ECO:0000313" key="5">
    <source>
        <dbReference type="EMBL" id="ESN94918.1"/>
    </source>
</evidence>
<proteinExistence type="predicted"/>
<dbReference type="SUPFAM" id="SSF57756">
    <property type="entry name" value="Retrovirus zinc finger-like domains"/>
    <property type="match status" value="1"/>
</dbReference>
<sequence>MSTERLMTKMIKSGRDEAEVRSMSRQEIIDACLASELMRTELLTETSEPPQNVTETERWKFEKELEFKERQAAKELEFKERQAAKEFEFKERQAAREFELKERELELKERLKEELKLKEDEMRLKEDELRLKREEFLLKQKESNSLINRIKKFSDTMKEQLWKMPQNPSELPTFFVHLENAFCSNGVDQDVKSRLLQMCLHDKAKSIITRLTVQQLDDYNTLKEFLLSEFRISPVKLREQFFGTKKIPNETYQLLLSKLKSLWNFYLKSREIGTDFHKLVNLLMADRMKELLPRDCLNFVLSQEQDGWLDCDKLARIADNYAATYVKDNNRSYHRETEQNSFVNTAFTQFDTRQKANPRILDKTKEEAMRKGLCFKCRQPGHLSKNCNNSFKIQRNSVQRRLEVNNSYQYNRNTRDIQWKHFYRRKFVDIAVEGVLPQKALIDGGAEICCIRRDLIEPSKMKVQGKISILGLRGEANVFDTVKLEVLPIINNSPGKTYTVPPTPVLFAVIPDLNEKIIITPNIAEWLDKLEKEIPILIRDHHIASKANESLQNDNADHDEIKLVEVNNDKDDEVTFKDEDDDEDDGMKVNDDNYHDDHDEDCEFIDRTNALINEDGTNDYNEQNNDGDDRFRNKYNCENKNYFNDKNKDDDDEKENLNNDEKIKIDECRDDENRNGGSRDDDEMEYKDTVAMLFNDGSHTKNSMTIDMNNDMKPEIQRIDIVTVHAIDDDDEDVKQKEHSSLKIKFVKKNTTQFKIFLRLNRYILSDNFEAKTVDQNNEIQKGQTKEPSKKRLGCHYHGNVDGIPSQLAAISLCSGVSGFYERKNEAFELRSKSKGTLERVVVKKSVRKKRSCGKFICKNCNEFVSKN</sequence>
<dbReference type="Proteomes" id="UP000015101">
    <property type="component" value="Unassembled WGS sequence"/>
</dbReference>
<dbReference type="PROSITE" id="PS50158">
    <property type="entry name" value="ZF_CCHC"/>
    <property type="match status" value="1"/>
</dbReference>
<organism evidence="6 7">
    <name type="scientific">Helobdella robusta</name>
    <name type="common">Californian leech</name>
    <dbReference type="NCBI Taxonomy" id="6412"/>
    <lineage>
        <taxon>Eukaryota</taxon>
        <taxon>Metazoa</taxon>
        <taxon>Spiralia</taxon>
        <taxon>Lophotrochozoa</taxon>
        <taxon>Annelida</taxon>
        <taxon>Clitellata</taxon>
        <taxon>Hirudinea</taxon>
        <taxon>Rhynchobdellida</taxon>
        <taxon>Glossiphoniidae</taxon>
        <taxon>Helobdella</taxon>
    </lineage>
</organism>
<keyword evidence="1" id="KW-0479">Metal-binding</keyword>